<dbReference type="AlphaFoldDB" id="A0A1I0GHK6"/>
<accession>A0A1I0GHK6</accession>
<sequence>MLKNYTEELIREVLWEYKNTSEICQCKNCEEDIIKTVLNDMKPKYFISTSSEGERKSYILNKQLRLEALIKITSAVEEVTQLCKSQYED</sequence>
<proteinExistence type="predicted"/>
<dbReference type="OrthoDB" id="1707900at2"/>
<reference evidence="1 2" key="1">
    <citation type="submission" date="2016-10" db="EMBL/GenBank/DDBJ databases">
        <authorList>
            <person name="de Groot N.N."/>
        </authorList>
    </citation>
    <scope>NUCLEOTIDE SEQUENCE [LARGE SCALE GENOMIC DNA]</scope>
    <source>
        <strain evidence="1 2">DSM 18979</strain>
    </source>
</reference>
<gene>
    <name evidence="1" type="ORF">SAMN05660297_03207</name>
</gene>
<dbReference type="RefSeq" id="WP_090446344.1">
    <property type="nucleotide sequence ID" value="NZ_FOHU01000021.1"/>
</dbReference>
<evidence type="ECO:0000313" key="2">
    <source>
        <dbReference type="Proteomes" id="UP000199568"/>
    </source>
</evidence>
<name>A0A1I0GHK6_9FIRM</name>
<dbReference type="InterPro" id="IPR019657">
    <property type="entry name" value="ComFB"/>
</dbReference>
<protein>
    <submittedName>
        <fullName evidence="1">Late competence development protein ComFB</fullName>
    </submittedName>
</protein>
<dbReference type="Proteomes" id="UP000199568">
    <property type="component" value="Unassembled WGS sequence"/>
</dbReference>
<dbReference type="EMBL" id="FOHU01000021">
    <property type="protein sequence ID" value="SET70363.1"/>
    <property type="molecule type" value="Genomic_DNA"/>
</dbReference>
<organism evidence="1 2">
    <name type="scientific">Natronincola peptidivorans</name>
    <dbReference type="NCBI Taxonomy" id="426128"/>
    <lineage>
        <taxon>Bacteria</taxon>
        <taxon>Bacillati</taxon>
        <taxon>Bacillota</taxon>
        <taxon>Clostridia</taxon>
        <taxon>Peptostreptococcales</taxon>
        <taxon>Natronincolaceae</taxon>
        <taxon>Natronincola</taxon>
    </lineage>
</organism>
<keyword evidence="2" id="KW-1185">Reference proteome</keyword>
<evidence type="ECO:0000313" key="1">
    <source>
        <dbReference type="EMBL" id="SET70363.1"/>
    </source>
</evidence>
<dbReference type="Pfam" id="PF10719">
    <property type="entry name" value="ComFB"/>
    <property type="match status" value="1"/>
</dbReference>